<dbReference type="Proteomes" id="UP000018417">
    <property type="component" value="Unassembled WGS sequence"/>
</dbReference>
<dbReference type="OrthoDB" id="6711576at2"/>
<reference evidence="1 2" key="1">
    <citation type="submission" date="2013-02" db="EMBL/GenBank/DDBJ databases">
        <title>The Genome Sequence of Acinetobacter beijerinckii ANC 3835.</title>
        <authorList>
            <consortium name="The Broad Institute Genome Sequencing Platform"/>
            <consortium name="The Broad Institute Genome Sequencing Center for Infectious Disease"/>
            <person name="Cerqueira G."/>
            <person name="Feldgarden M."/>
            <person name="Courvalin P."/>
            <person name="Perichon B."/>
            <person name="Grillot-Courvalin C."/>
            <person name="Clermont D."/>
            <person name="Rocha E."/>
            <person name="Yoon E.-J."/>
            <person name="Nemec A."/>
            <person name="Walker B."/>
            <person name="Young S.K."/>
            <person name="Zeng Q."/>
            <person name="Gargeya S."/>
            <person name="Fitzgerald M."/>
            <person name="Haas B."/>
            <person name="Abouelleil A."/>
            <person name="Alvarado L."/>
            <person name="Arachchi H.M."/>
            <person name="Berlin A.M."/>
            <person name="Chapman S.B."/>
            <person name="Dewar J."/>
            <person name="Goldberg J."/>
            <person name="Griggs A."/>
            <person name="Gujja S."/>
            <person name="Hansen M."/>
            <person name="Howarth C."/>
            <person name="Imamovic A."/>
            <person name="Larimer J."/>
            <person name="McCowan C."/>
            <person name="Murphy C."/>
            <person name="Neiman D."/>
            <person name="Pearson M."/>
            <person name="Priest M."/>
            <person name="Roberts A."/>
            <person name="Saif S."/>
            <person name="Shea T."/>
            <person name="Sisk P."/>
            <person name="Sykes S."/>
            <person name="Wortman J."/>
            <person name="Nusbaum C."/>
            <person name="Birren B."/>
        </authorList>
    </citation>
    <scope>NUCLEOTIDE SEQUENCE [LARGE SCALE GENOMIC DNA]</scope>
    <source>
        <strain evidence="1 2">ANC 3835</strain>
    </source>
</reference>
<dbReference type="PATRIC" id="fig|1217649.3.peg.1029"/>
<protein>
    <submittedName>
        <fullName evidence="1">Uncharacterized protein</fullName>
    </submittedName>
</protein>
<sequence length="92" mass="10767">MIKKGDKVKVDFTNNPETIHSSIRFSGYGVVDRFEDGRVFGRLDDGRPFMCFESDVSKERPISSKRKRKLSNQGKTVYWSKHLEQYVYVMGR</sequence>
<name>N9E6D7_9GAMM</name>
<organism evidence="1 2">
    <name type="scientific">Acinetobacter beijerinckii ANC 3835</name>
    <dbReference type="NCBI Taxonomy" id="1217649"/>
    <lineage>
        <taxon>Bacteria</taxon>
        <taxon>Pseudomonadati</taxon>
        <taxon>Pseudomonadota</taxon>
        <taxon>Gammaproteobacteria</taxon>
        <taxon>Moraxellales</taxon>
        <taxon>Moraxellaceae</taxon>
        <taxon>Acinetobacter</taxon>
    </lineage>
</organism>
<evidence type="ECO:0000313" key="2">
    <source>
        <dbReference type="Proteomes" id="UP000018417"/>
    </source>
</evidence>
<accession>N9E6D7</accession>
<comment type="caution">
    <text evidence="1">The sequence shown here is derived from an EMBL/GenBank/DDBJ whole genome shotgun (WGS) entry which is preliminary data.</text>
</comment>
<dbReference type="EMBL" id="APQK01000010">
    <property type="protein sequence ID" value="ENW05722.1"/>
    <property type="molecule type" value="Genomic_DNA"/>
</dbReference>
<gene>
    <name evidence="1" type="ORF">F934_01079</name>
</gene>
<dbReference type="HOGENOM" id="CLU_186543_0_0_6"/>
<evidence type="ECO:0000313" key="1">
    <source>
        <dbReference type="EMBL" id="ENW05722.1"/>
    </source>
</evidence>
<proteinExistence type="predicted"/>
<dbReference type="AlphaFoldDB" id="N9E6D7"/>